<accession>A0A010R9I8</accession>
<dbReference type="Pfam" id="PF00657">
    <property type="entry name" value="Lipase_GDSL"/>
    <property type="match status" value="1"/>
</dbReference>
<keyword evidence="2" id="KW-0732">Signal</keyword>
<comment type="caution">
    <text evidence="3">The sequence shown here is derived from an EMBL/GenBank/DDBJ whole genome shotgun (WGS) entry which is preliminary data.</text>
</comment>
<name>A0A010R9I8_9PEZI</name>
<feature type="chain" id="PRO_5001456816" evidence="2">
    <location>
        <begin position="23"/>
        <end position="334"/>
    </location>
</feature>
<dbReference type="PANTHER" id="PTHR45648:SF22">
    <property type="entry name" value="GDSL LIPASE_ACYLHYDROLASE FAMILY PROTEIN (AFU_ORTHOLOGUE AFUA_4G14700)"/>
    <property type="match status" value="1"/>
</dbReference>
<feature type="signal peptide" evidence="2">
    <location>
        <begin position="1"/>
        <end position="22"/>
    </location>
</feature>
<evidence type="ECO:0000256" key="2">
    <source>
        <dbReference type="SAM" id="SignalP"/>
    </source>
</evidence>
<dbReference type="PANTHER" id="PTHR45648">
    <property type="entry name" value="GDSL LIPASE/ACYLHYDROLASE FAMILY PROTEIN (AFU_ORTHOLOGUE AFUA_4G14700)"/>
    <property type="match status" value="1"/>
</dbReference>
<dbReference type="EMBL" id="JARH01000106">
    <property type="protein sequence ID" value="EXF85350.1"/>
    <property type="molecule type" value="Genomic_DNA"/>
</dbReference>
<protein>
    <submittedName>
        <fullName evidence="3">Fungal cellulose binding domain-containing protein</fullName>
    </submittedName>
</protein>
<evidence type="ECO:0000313" key="3">
    <source>
        <dbReference type="EMBL" id="EXF85350.1"/>
    </source>
</evidence>
<dbReference type="GO" id="GO:0016788">
    <property type="term" value="F:hydrolase activity, acting on ester bonds"/>
    <property type="evidence" value="ECO:0007669"/>
    <property type="project" value="InterPro"/>
</dbReference>
<organism evidence="3 4">
    <name type="scientific">Colletotrichum fioriniae PJ7</name>
    <dbReference type="NCBI Taxonomy" id="1445577"/>
    <lineage>
        <taxon>Eukaryota</taxon>
        <taxon>Fungi</taxon>
        <taxon>Dikarya</taxon>
        <taxon>Ascomycota</taxon>
        <taxon>Pezizomycotina</taxon>
        <taxon>Sordariomycetes</taxon>
        <taxon>Hypocreomycetidae</taxon>
        <taxon>Glomerellales</taxon>
        <taxon>Glomerellaceae</taxon>
        <taxon>Colletotrichum</taxon>
        <taxon>Colletotrichum acutatum species complex</taxon>
    </lineage>
</organism>
<gene>
    <name evidence="3" type="ORF">CFIO01_02564</name>
</gene>
<dbReference type="InterPro" id="IPR001087">
    <property type="entry name" value="GDSL"/>
</dbReference>
<dbReference type="InterPro" id="IPR051058">
    <property type="entry name" value="GDSL_Est/Lipase"/>
</dbReference>
<evidence type="ECO:0000313" key="4">
    <source>
        <dbReference type="Proteomes" id="UP000020467"/>
    </source>
</evidence>
<dbReference type="AlphaFoldDB" id="A0A010R9I8"/>
<sequence>MNLKWNSSLVLCAALLAGAVDAQGANWGGFNSIRNIWTAGASYDYIGSGSLSYSTTSNGPNHINYIANARGANNVVLNKFAYPGAVTDSRFAVPTQVLPGFSPIINWNDQINEIVTAFTAARTAGTASARDSLFIFLASNTGNDILGTYNTTTNQAQTINNLIGVIRTKFAQIYGAGARNFVFLSVLPAELIPRIQVLPQADRDKVADFANNYRVAVNNLITELRNNNTYRGQITIFAPDFTQGLRSIKAGTLTTGPTAGYLDRNGYCADALPIGIVVPPNPDYKSTNCAYTARKYLFHDTIHITSPAHCEYAINTLATLGVTATPQQLGCQFA</sequence>
<dbReference type="InterPro" id="IPR036514">
    <property type="entry name" value="SGNH_hydro_sf"/>
</dbReference>
<keyword evidence="4" id="KW-1185">Reference proteome</keyword>
<dbReference type="OrthoDB" id="1600564at2759"/>
<proteinExistence type="predicted"/>
<evidence type="ECO:0000256" key="1">
    <source>
        <dbReference type="ARBA" id="ARBA00022801"/>
    </source>
</evidence>
<keyword evidence="1" id="KW-0378">Hydrolase</keyword>
<reference evidence="3 4" key="1">
    <citation type="submission" date="2014-02" db="EMBL/GenBank/DDBJ databases">
        <title>The genome sequence of Colletotrichum fioriniae PJ7.</title>
        <authorList>
            <person name="Baroncelli R."/>
            <person name="Thon M.R."/>
        </authorList>
    </citation>
    <scope>NUCLEOTIDE SEQUENCE [LARGE SCALE GENOMIC DNA]</scope>
    <source>
        <strain evidence="3 4">PJ7</strain>
    </source>
</reference>
<dbReference type="Proteomes" id="UP000020467">
    <property type="component" value="Unassembled WGS sequence"/>
</dbReference>
<dbReference type="HOGENOM" id="CLU_834222_0_0_1"/>
<dbReference type="Gene3D" id="3.40.50.1110">
    <property type="entry name" value="SGNH hydrolase"/>
    <property type="match status" value="1"/>
</dbReference>
<dbReference type="eggNOG" id="ENOG502T54M">
    <property type="taxonomic scope" value="Eukaryota"/>
</dbReference>
<dbReference type="KEGG" id="cfj:CFIO01_02564"/>